<dbReference type="KEGG" id="bbes:BESB_082440"/>
<evidence type="ECO:0000256" key="2">
    <source>
        <dbReference type="SAM" id="Phobius"/>
    </source>
</evidence>
<dbReference type="Proteomes" id="UP000224006">
    <property type="component" value="Chromosome VIII"/>
</dbReference>
<organism evidence="3 4">
    <name type="scientific">Besnoitia besnoiti</name>
    <name type="common">Apicomplexan protozoan</name>
    <dbReference type="NCBI Taxonomy" id="94643"/>
    <lineage>
        <taxon>Eukaryota</taxon>
        <taxon>Sar</taxon>
        <taxon>Alveolata</taxon>
        <taxon>Apicomplexa</taxon>
        <taxon>Conoidasida</taxon>
        <taxon>Coccidia</taxon>
        <taxon>Eucoccidiorida</taxon>
        <taxon>Eimeriorina</taxon>
        <taxon>Sarcocystidae</taxon>
        <taxon>Besnoitia</taxon>
    </lineage>
</organism>
<keyword evidence="4" id="KW-1185">Reference proteome</keyword>
<dbReference type="OrthoDB" id="332069at2759"/>
<sequence>MANVRYAHVLASPCVSLLATGCGVLGVYEGWQLRERRKLLNGVLRDSSTIAAYAGETARNYAGVRYLLPSPKGEGPSETQFSLLSPGLLASLRAAVTAGGLNPEEAGEAQLTAAVAATEELIRRLSSEPTDCVSRLYRRGAGACAKLQRSLGGAGESEPRGKAAAGSEAAAGEEASGSGSLDQICLGRITSVQIVRRPVKVSLAEGVQLPGRFLQVSYQYFVPQGRAQGDEPQLLKEKLWHILQLQTALESFRMQRGAADGPAFGRHARPEALDADTQRAIEEAWTGGFLHRVTGLQGAEKRAATDGGVGASAMSWLASLVSWFSGADRSAGASSQDVEAASLAELAGAPAPLSSVCEGRVEFRLPRNPTECTRASCGGCVPEPGAPTPAASATDAKARKRWKKIIYKCRCCHAEVSRKEYEELASRDSVLAASMAASTSVAHMLGGAPRADPGLCPECGHPLGAAGKAAAAERADGEAADEETPPETPALLPSLQAWRGLAPDQLITVAYDRRNPENHRAWVAAISSEFGDESADVDAHGFPGQLLVFDNQKCGFDFPNLVMGAGAGLTLLGAMKLYIYLVLRKRMRLV</sequence>
<evidence type="ECO:0008006" key="5">
    <source>
        <dbReference type="Google" id="ProtNLM"/>
    </source>
</evidence>
<name>A0A2A9M504_BESBE</name>
<feature type="region of interest" description="Disordered" evidence="1">
    <location>
        <begin position="149"/>
        <end position="180"/>
    </location>
</feature>
<feature type="compositionally biased region" description="Low complexity" evidence="1">
    <location>
        <begin position="163"/>
        <end position="180"/>
    </location>
</feature>
<feature type="region of interest" description="Disordered" evidence="1">
    <location>
        <begin position="467"/>
        <end position="489"/>
    </location>
</feature>
<reference evidence="3 4" key="1">
    <citation type="submission" date="2017-09" db="EMBL/GenBank/DDBJ databases">
        <title>Genome sequencing of Besnoitia besnoiti strain Bb-Ger1.</title>
        <authorList>
            <person name="Schares G."/>
            <person name="Venepally P."/>
            <person name="Lorenzi H.A."/>
        </authorList>
    </citation>
    <scope>NUCLEOTIDE SEQUENCE [LARGE SCALE GENOMIC DNA]</scope>
    <source>
        <strain evidence="3 4">Bb-Ger1</strain>
    </source>
</reference>
<keyword evidence="2" id="KW-0472">Membrane</keyword>
<evidence type="ECO:0000313" key="3">
    <source>
        <dbReference type="EMBL" id="PFH33045.1"/>
    </source>
</evidence>
<keyword evidence="2" id="KW-1133">Transmembrane helix</keyword>
<dbReference type="VEuPathDB" id="ToxoDB:BESB_082440"/>
<evidence type="ECO:0000313" key="4">
    <source>
        <dbReference type="Proteomes" id="UP000224006"/>
    </source>
</evidence>
<dbReference type="GeneID" id="40313170"/>
<evidence type="ECO:0000256" key="1">
    <source>
        <dbReference type="SAM" id="MobiDB-lite"/>
    </source>
</evidence>
<dbReference type="RefSeq" id="XP_029217054.1">
    <property type="nucleotide sequence ID" value="XM_029366594.1"/>
</dbReference>
<feature type="transmembrane region" description="Helical" evidence="2">
    <location>
        <begin position="561"/>
        <end position="583"/>
    </location>
</feature>
<proteinExistence type="predicted"/>
<dbReference type="PROSITE" id="PS51257">
    <property type="entry name" value="PROKAR_LIPOPROTEIN"/>
    <property type="match status" value="1"/>
</dbReference>
<keyword evidence="2" id="KW-0812">Transmembrane</keyword>
<dbReference type="AlphaFoldDB" id="A0A2A9M504"/>
<dbReference type="EMBL" id="NWUJ01000009">
    <property type="protein sequence ID" value="PFH33045.1"/>
    <property type="molecule type" value="Genomic_DNA"/>
</dbReference>
<protein>
    <recommendedName>
        <fullName evidence="5">Transmembrane protein</fullName>
    </recommendedName>
</protein>
<gene>
    <name evidence="3" type="ORF">BESB_082440</name>
</gene>
<comment type="caution">
    <text evidence="3">The sequence shown here is derived from an EMBL/GenBank/DDBJ whole genome shotgun (WGS) entry which is preliminary data.</text>
</comment>
<accession>A0A2A9M504</accession>